<dbReference type="SUPFAM" id="SSF81631">
    <property type="entry name" value="PAP/OAS1 substrate-binding domain"/>
    <property type="match status" value="1"/>
</dbReference>
<dbReference type="GO" id="GO:0031123">
    <property type="term" value="P:RNA 3'-end processing"/>
    <property type="evidence" value="ECO:0007669"/>
    <property type="project" value="TreeGrafter"/>
</dbReference>
<dbReference type="GO" id="GO:0043634">
    <property type="term" value="P:polyadenylation-dependent ncRNA catabolic process"/>
    <property type="evidence" value="ECO:0007669"/>
    <property type="project" value="TreeGrafter"/>
</dbReference>
<gene>
    <name evidence="1" type="ORF">FRX31_009892</name>
</gene>
<dbReference type="GO" id="GO:0005730">
    <property type="term" value="C:nucleolus"/>
    <property type="evidence" value="ECO:0007669"/>
    <property type="project" value="TreeGrafter"/>
</dbReference>
<protein>
    <submittedName>
        <fullName evidence="1">Nucleotidyltransferase family protein</fullName>
    </submittedName>
</protein>
<dbReference type="PANTHER" id="PTHR23092">
    <property type="entry name" value="POLY(A) RNA POLYMERASE"/>
    <property type="match status" value="1"/>
</dbReference>
<evidence type="ECO:0000313" key="2">
    <source>
        <dbReference type="Proteomes" id="UP000554482"/>
    </source>
</evidence>
<reference evidence="1 2" key="1">
    <citation type="submission" date="2020-06" db="EMBL/GenBank/DDBJ databases">
        <title>Transcriptomic and genomic resources for Thalictrum thalictroides and T. hernandezii: Facilitating candidate gene discovery in an emerging model plant lineage.</title>
        <authorList>
            <person name="Arias T."/>
            <person name="Riano-Pachon D.M."/>
            <person name="Di Stilio V.S."/>
        </authorList>
    </citation>
    <scope>NUCLEOTIDE SEQUENCE [LARGE SCALE GENOMIC DNA]</scope>
    <source>
        <strain evidence="2">cv. WT478/WT964</strain>
        <tissue evidence="1">Leaves</tissue>
    </source>
</reference>
<dbReference type="EMBL" id="JABWDY010010653">
    <property type="protein sequence ID" value="KAF5200520.1"/>
    <property type="molecule type" value="Genomic_DNA"/>
</dbReference>
<keyword evidence="2" id="KW-1185">Reference proteome</keyword>
<accession>A0A7J6WV84</accession>
<evidence type="ECO:0000313" key="1">
    <source>
        <dbReference type="EMBL" id="KAF5200520.1"/>
    </source>
</evidence>
<dbReference type="GO" id="GO:0003729">
    <property type="term" value="F:mRNA binding"/>
    <property type="evidence" value="ECO:0007669"/>
    <property type="project" value="TreeGrafter"/>
</dbReference>
<feature type="non-terminal residue" evidence="1">
    <location>
        <position position="1"/>
    </location>
</feature>
<sequence length="50" mass="5617">DVVSKSPPLRPLCLTLKVFLRQKKLNEVCSGCVDSYALLTMLISQLQFGY</sequence>
<dbReference type="PANTHER" id="PTHR23092:SF15">
    <property type="entry name" value="INACTIVE NON-CANONICAL POLY(A) RNA POLYMERASE PROTEIN TRF4-2-RELATED"/>
    <property type="match status" value="1"/>
</dbReference>
<proteinExistence type="predicted"/>
<keyword evidence="1" id="KW-0808">Transferase</keyword>
<dbReference type="InterPro" id="IPR045862">
    <property type="entry name" value="Trf4-like"/>
</dbReference>
<dbReference type="Gene3D" id="1.10.1410.10">
    <property type="match status" value="1"/>
</dbReference>
<dbReference type="OrthoDB" id="273917at2759"/>
<dbReference type="GO" id="GO:1990817">
    <property type="term" value="F:poly(A) RNA polymerase activity"/>
    <property type="evidence" value="ECO:0007669"/>
    <property type="project" value="InterPro"/>
</dbReference>
<dbReference type="GO" id="GO:0031499">
    <property type="term" value="C:TRAMP complex"/>
    <property type="evidence" value="ECO:0007669"/>
    <property type="project" value="TreeGrafter"/>
</dbReference>
<dbReference type="Proteomes" id="UP000554482">
    <property type="component" value="Unassembled WGS sequence"/>
</dbReference>
<organism evidence="1 2">
    <name type="scientific">Thalictrum thalictroides</name>
    <name type="common">Rue-anemone</name>
    <name type="synonym">Anemone thalictroides</name>
    <dbReference type="NCBI Taxonomy" id="46969"/>
    <lineage>
        <taxon>Eukaryota</taxon>
        <taxon>Viridiplantae</taxon>
        <taxon>Streptophyta</taxon>
        <taxon>Embryophyta</taxon>
        <taxon>Tracheophyta</taxon>
        <taxon>Spermatophyta</taxon>
        <taxon>Magnoliopsida</taxon>
        <taxon>Ranunculales</taxon>
        <taxon>Ranunculaceae</taxon>
        <taxon>Thalictroideae</taxon>
        <taxon>Thalictrum</taxon>
    </lineage>
</organism>
<dbReference type="AlphaFoldDB" id="A0A7J6WV84"/>
<name>A0A7J6WV84_THATH</name>
<comment type="caution">
    <text evidence="1">The sequence shown here is derived from an EMBL/GenBank/DDBJ whole genome shotgun (WGS) entry which is preliminary data.</text>
</comment>